<dbReference type="Pfam" id="PF08281">
    <property type="entry name" value="Sigma70_r4_2"/>
    <property type="match status" value="1"/>
</dbReference>
<keyword evidence="8" id="KW-1185">Reference proteome</keyword>
<evidence type="ECO:0000313" key="8">
    <source>
        <dbReference type="Proteomes" id="UP001163821"/>
    </source>
</evidence>
<gene>
    <name evidence="7" type="ORF">N2K84_01155</name>
</gene>
<dbReference type="InterPro" id="IPR013325">
    <property type="entry name" value="RNA_pol_sigma_r2"/>
</dbReference>
<name>A0AA41YAZ6_9BACT</name>
<dbReference type="PANTHER" id="PTHR43133">
    <property type="entry name" value="RNA POLYMERASE ECF-TYPE SIGMA FACTO"/>
    <property type="match status" value="1"/>
</dbReference>
<dbReference type="InterPro" id="IPR013324">
    <property type="entry name" value="RNA_pol_sigma_r3/r4-like"/>
</dbReference>
<dbReference type="RefSeq" id="WP_282589921.1">
    <property type="nucleotide sequence ID" value="NZ_JAPAAF010000001.1"/>
</dbReference>
<dbReference type="GO" id="GO:0006352">
    <property type="term" value="P:DNA-templated transcription initiation"/>
    <property type="evidence" value="ECO:0007669"/>
    <property type="project" value="InterPro"/>
</dbReference>
<dbReference type="InterPro" id="IPR014327">
    <property type="entry name" value="RNA_pol_sigma70_bacteroid"/>
</dbReference>
<keyword evidence="3" id="KW-0731">Sigma factor</keyword>
<dbReference type="CDD" id="cd06171">
    <property type="entry name" value="Sigma70_r4"/>
    <property type="match status" value="1"/>
</dbReference>
<evidence type="ECO:0000256" key="3">
    <source>
        <dbReference type="ARBA" id="ARBA00023082"/>
    </source>
</evidence>
<dbReference type="Pfam" id="PF04542">
    <property type="entry name" value="Sigma70_r2"/>
    <property type="match status" value="1"/>
</dbReference>
<dbReference type="Gene3D" id="1.10.1740.10">
    <property type="match status" value="1"/>
</dbReference>
<dbReference type="GO" id="GO:0003677">
    <property type="term" value="F:DNA binding"/>
    <property type="evidence" value="ECO:0007669"/>
    <property type="project" value="InterPro"/>
</dbReference>
<comment type="caution">
    <text evidence="7">The sequence shown here is derived from an EMBL/GenBank/DDBJ whole genome shotgun (WGS) entry which is preliminary data.</text>
</comment>
<sequence length="193" mass="22696">MKKTINTNSSSEVDPFYWNEENFSKVFDEYYSSLCFFSNKYLEDMDLARSLVQEVFVDLWTKRENIALKYSVKSYLYTAVKNRSIDYLRTVRKNVKLSAVGDCQLETPFRDALEEAELNDRINKSINELPEKCREVFVLCRFEGLKYSQIAEKLNISVKTVEMQMGIALKKMREKLSDIQLVKLLLCIFSKKK</sequence>
<dbReference type="GO" id="GO:0016987">
    <property type="term" value="F:sigma factor activity"/>
    <property type="evidence" value="ECO:0007669"/>
    <property type="project" value="UniProtKB-KW"/>
</dbReference>
<organism evidence="7 8">
    <name type="scientific">Gaoshiqia sediminis</name>
    <dbReference type="NCBI Taxonomy" id="2986998"/>
    <lineage>
        <taxon>Bacteria</taxon>
        <taxon>Pseudomonadati</taxon>
        <taxon>Bacteroidota</taxon>
        <taxon>Bacteroidia</taxon>
        <taxon>Marinilabiliales</taxon>
        <taxon>Prolixibacteraceae</taxon>
        <taxon>Gaoshiqia</taxon>
    </lineage>
</organism>
<dbReference type="SUPFAM" id="SSF88946">
    <property type="entry name" value="Sigma2 domain of RNA polymerase sigma factors"/>
    <property type="match status" value="1"/>
</dbReference>
<protein>
    <submittedName>
        <fullName evidence="7">RNA polymerase sigma-70 factor</fullName>
    </submittedName>
</protein>
<dbReference type="InterPro" id="IPR014284">
    <property type="entry name" value="RNA_pol_sigma-70_dom"/>
</dbReference>
<dbReference type="SUPFAM" id="SSF88659">
    <property type="entry name" value="Sigma3 and sigma4 domains of RNA polymerase sigma factors"/>
    <property type="match status" value="1"/>
</dbReference>
<dbReference type="InterPro" id="IPR013249">
    <property type="entry name" value="RNA_pol_sigma70_r4_t2"/>
</dbReference>
<evidence type="ECO:0000259" key="5">
    <source>
        <dbReference type="Pfam" id="PF04542"/>
    </source>
</evidence>
<dbReference type="EMBL" id="JAPAAF010000001">
    <property type="protein sequence ID" value="MCW0481317.1"/>
    <property type="molecule type" value="Genomic_DNA"/>
</dbReference>
<dbReference type="Proteomes" id="UP001163821">
    <property type="component" value="Unassembled WGS sequence"/>
</dbReference>
<keyword evidence="2" id="KW-0805">Transcription regulation</keyword>
<evidence type="ECO:0000313" key="7">
    <source>
        <dbReference type="EMBL" id="MCW0481317.1"/>
    </source>
</evidence>
<proteinExistence type="inferred from homology"/>
<feature type="domain" description="RNA polymerase sigma factor 70 region 4 type 2" evidence="6">
    <location>
        <begin position="121"/>
        <end position="172"/>
    </location>
</feature>
<keyword evidence="4" id="KW-0804">Transcription</keyword>
<dbReference type="InterPro" id="IPR039425">
    <property type="entry name" value="RNA_pol_sigma-70-like"/>
</dbReference>
<evidence type="ECO:0000256" key="2">
    <source>
        <dbReference type="ARBA" id="ARBA00023015"/>
    </source>
</evidence>
<accession>A0AA41YAZ6</accession>
<evidence type="ECO:0000256" key="1">
    <source>
        <dbReference type="ARBA" id="ARBA00010641"/>
    </source>
</evidence>
<reference evidence="7" key="1">
    <citation type="submission" date="2022-10" db="EMBL/GenBank/DDBJ databases">
        <title>Gaoshiqiia sediminis gen. nov., sp. nov., isolated from coastal sediment.</title>
        <authorList>
            <person name="Yu W.X."/>
            <person name="Mu D.S."/>
            <person name="Du J.Z."/>
            <person name="Liang Y.Q."/>
        </authorList>
    </citation>
    <scope>NUCLEOTIDE SEQUENCE</scope>
    <source>
        <strain evidence="7">A06</strain>
    </source>
</reference>
<dbReference type="InterPro" id="IPR036388">
    <property type="entry name" value="WH-like_DNA-bd_sf"/>
</dbReference>
<dbReference type="NCBIfam" id="TIGR02985">
    <property type="entry name" value="Sig70_bacteroi1"/>
    <property type="match status" value="1"/>
</dbReference>
<evidence type="ECO:0000256" key="4">
    <source>
        <dbReference type="ARBA" id="ARBA00023163"/>
    </source>
</evidence>
<feature type="domain" description="RNA polymerase sigma-70 region 2" evidence="5">
    <location>
        <begin position="27"/>
        <end position="92"/>
    </location>
</feature>
<dbReference type="PANTHER" id="PTHR43133:SF46">
    <property type="entry name" value="RNA POLYMERASE SIGMA-70 FACTOR ECF SUBFAMILY"/>
    <property type="match status" value="1"/>
</dbReference>
<dbReference type="InterPro" id="IPR007627">
    <property type="entry name" value="RNA_pol_sigma70_r2"/>
</dbReference>
<evidence type="ECO:0000259" key="6">
    <source>
        <dbReference type="Pfam" id="PF08281"/>
    </source>
</evidence>
<comment type="similarity">
    <text evidence="1">Belongs to the sigma-70 factor family. ECF subfamily.</text>
</comment>
<dbReference type="NCBIfam" id="TIGR02937">
    <property type="entry name" value="sigma70-ECF"/>
    <property type="match status" value="1"/>
</dbReference>
<dbReference type="AlphaFoldDB" id="A0AA41YAZ6"/>
<dbReference type="Gene3D" id="1.10.10.10">
    <property type="entry name" value="Winged helix-like DNA-binding domain superfamily/Winged helix DNA-binding domain"/>
    <property type="match status" value="1"/>
</dbReference>